<protein>
    <submittedName>
        <fullName evidence="1">Uncharacterized protein</fullName>
    </submittedName>
</protein>
<evidence type="ECO:0000313" key="2">
    <source>
        <dbReference type="Proteomes" id="UP000765160"/>
    </source>
</evidence>
<proteinExistence type="predicted"/>
<organism evidence="1 2">
    <name type="scientific">Falsiroseomonas frigidaquae</name>
    <dbReference type="NCBI Taxonomy" id="487318"/>
    <lineage>
        <taxon>Bacteria</taxon>
        <taxon>Pseudomonadati</taxon>
        <taxon>Pseudomonadota</taxon>
        <taxon>Alphaproteobacteria</taxon>
        <taxon>Acetobacterales</taxon>
        <taxon>Roseomonadaceae</taxon>
        <taxon>Falsiroseomonas</taxon>
    </lineage>
</organism>
<accession>A0ABX1F164</accession>
<dbReference type="RefSeq" id="WP_168050586.1">
    <property type="nucleotide sequence ID" value="NZ_JAATJR010000004.1"/>
</dbReference>
<keyword evidence="2" id="KW-1185">Reference proteome</keyword>
<dbReference type="Proteomes" id="UP000765160">
    <property type="component" value="Unassembled WGS sequence"/>
</dbReference>
<dbReference type="EMBL" id="JAAVTX010000004">
    <property type="protein sequence ID" value="NKE46071.1"/>
    <property type="molecule type" value="Genomic_DNA"/>
</dbReference>
<evidence type="ECO:0000313" key="1">
    <source>
        <dbReference type="EMBL" id="NKE46071.1"/>
    </source>
</evidence>
<reference evidence="1 2" key="1">
    <citation type="submission" date="2020-03" db="EMBL/GenBank/DDBJ databases">
        <title>Roseomonas selenitidurans sp. nov. isolated from soil.</title>
        <authorList>
            <person name="Liu H."/>
        </authorList>
    </citation>
    <scope>NUCLEOTIDE SEQUENCE [LARGE SCALE GENOMIC DNA]</scope>
    <source>
        <strain evidence="1 2">JCM 15073</strain>
    </source>
</reference>
<name>A0ABX1F164_9PROT</name>
<comment type="caution">
    <text evidence="1">The sequence shown here is derived from an EMBL/GenBank/DDBJ whole genome shotgun (WGS) entry which is preliminary data.</text>
</comment>
<sequence>MSDQNTAPHTFPNLPAILRRLRDAGIGEDLQEVVRLAVTHVGNEADGAHRFLDGAGLTMIDLPGRRRALVLVDPSEITFGRTHEGEQCDESDLLH</sequence>
<gene>
    <name evidence="1" type="ORF">HB662_14890</name>
</gene>